<keyword evidence="1" id="KW-0808">Transferase</keyword>
<dbReference type="PANTHER" id="PTHR48228:SF6">
    <property type="entry name" value="L-CARNITINE COA-TRANSFERASE"/>
    <property type="match status" value="1"/>
</dbReference>
<evidence type="ECO:0000313" key="2">
    <source>
        <dbReference type="EMBL" id="SVC08927.1"/>
    </source>
</evidence>
<accession>A0A382JCC4</accession>
<name>A0A382JCC4_9ZZZZ</name>
<protein>
    <recommendedName>
        <fullName evidence="3">CoA transferase</fullName>
    </recommendedName>
</protein>
<sequence length="207" mass="22583">MNKLPLDGIRVVELTAIYAGPYASMILADWGAEIIRVETIQGMIGSTRGQYARVPQDLVDQARASGSGQGAVFPDWDPGPRPWNRAASFTSTGRNKLSMTVDLLRPEGRDILGRLLKTADVFIENNVPETIDKLKISYDWLKELNPEIIMIRMPAFGLTGPYTNFRCLGLHVDGVSGHTYTKGYVDEEISRRGDTVAPDAAAGASSA</sequence>
<dbReference type="GO" id="GO:0016740">
    <property type="term" value="F:transferase activity"/>
    <property type="evidence" value="ECO:0007669"/>
    <property type="project" value="UniProtKB-KW"/>
</dbReference>
<reference evidence="2" key="1">
    <citation type="submission" date="2018-05" db="EMBL/GenBank/DDBJ databases">
        <authorList>
            <person name="Lanie J.A."/>
            <person name="Ng W.-L."/>
            <person name="Kazmierczak K.M."/>
            <person name="Andrzejewski T.M."/>
            <person name="Davidsen T.M."/>
            <person name="Wayne K.J."/>
            <person name="Tettelin H."/>
            <person name="Glass J.I."/>
            <person name="Rusch D."/>
            <person name="Podicherti R."/>
            <person name="Tsui H.-C.T."/>
            <person name="Winkler M.E."/>
        </authorList>
    </citation>
    <scope>NUCLEOTIDE SEQUENCE</scope>
</reference>
<proteinExistence type="predicted"/>
<dbReference type="PANTHER" id="PTHR48228">
    <property type="entry name" value="SUCCINYL-COA--D-CITRAMALATE COA-TRANSFERASE"/>
    <property type="match status" value="1"/>
</dbReference>
<dbReference type="InterPro" id="IPR003673">
    <property type="entry name" value="CoA-Trfase_fam_III"/>
</dbReference>
<feature type="non-terminal residue" evidence="2">
    <location>
        <position position="207"/>
    </location>
</feature>
<dbReference type="InterPro" id="IPR050509">
    <property type="entry name" value="CoA-transferase_III"/>
</dbReference>
<dbReference type="Gene3D" id="3.40.50.10540">
    <property type="entry name" value="Crotonobetainyl-coa:carnitine coa-transferase, domain 1"/>
    <property type="match status" value="1"/>
</dbReference>
<evidence type="ECO:0008006" key="3">
    <source>
        <dbReference type="Google" id="ProtNLM"/>
    </source>
</evidence>
<organism evidence="2">
    <name type="scientific">marine metagenome</name>
    <dbReference type="NCBI Taxonomy" id="408172"/>
    <lineage>
        <taxon>unclassified sequences</taxon>
        <taxon>metagenomes</taxon>
        <taxon>ecological metagenomes</taxon>
    </lineage>
</organism>
<dbReference type="InterPro" id="IPR023606">
    <property type="entry name" value="CoA-Trfase_III_dom_1_sf"/>
</dbReference>
<dbReference type="Pfam" id="PF02515">
    <property type="entry name" value="CoA_transf_3"/>
    <property type="match status" value="1"/>
</dbReference>
<dbReference type="EMBL" id="UINC01072930">
    <property type="protein sequence ID" value="SVC08927.1"/>
    <property type="molecule type" value="Genomic_DNA"/>
</dbReference>
<dbReference type="SUPFAM" id="SSF89796">
    <property type="entry name" value="CoA-transferase family III (CaiB/BaiF)"/>
    <property type="match status" value="1"/>
</dbReference>
<evidence type="ECO:0000256" key="1">
    <source>
        <dbReference type="ARBA" id="ARBA00022679"/>
    </source>
</evidence>
<gene>
    <name evidence="2" type="ORF">METZ01_LOCUS261781</name>
</gene>
<dbReference type="AlphaFoldDB" id="A0A382JCC4"/>